<comment type="caution">
    <text evidence="6">The sequence shown here is derived from an EMBL/GenBank/DDBJ whole genome shotgun (WGS) entry which is preliminary data.</text>
</comment>
<dbReference type="InterPro" id="IPR003615">
    <property type="entry name" value="HNH_nuc"/>
</dbReference>
<evidence type="ECO:0000313" key="7">
    <source>
        <dbReference type="Proteomes" id="UP000613255"/>
    </source>
</evidence>
<keyword evidence="1" id="KW-0540">Nuclease</keyword>
<proteinExistence type="inferred from homology"/>
<dbReference type="GO" id="GO:0003676">
    <property type="term" value="F:nucleic acid binding"/>
    <property type="evidence" value="ECO:0007669"/>
    <property type="project" value="InterPro"/>
</dbReference>
<dbReference type="AlphaFoldDB" id="A0A934HMJ7"/>
<evidence type="ECO:0000256" key="4">
    <source>
        <dbReference type="ARBA" id="ARBA00040194"/>
    </source>
</evidence>
<dbReference type="EMBL" id="JAEIJD010000001">
    <property type="protein sequence ID" value="MBI6628337.1"/>
    <property type="molecule type" value="Genomic_DNA"/>
</dbReference>
<evidence type="ECO:0000256" key="1">
    <source>
        <dbReference type="ARBA" id="ARBA00022722"/>
    </source>
</evidence>
<feature type="domain" description="HNH nuclease" evidence="5">
    <location>
        <begin position="60"/>
        <end position="115"/>
    </location>
</feature>
<reference evidence="6" key="1">
    <citation type="submission" date="2020-12" db="EMBL/GenBank/DDBJ databases">
        <title>Pontibaca salina gen. nov., sp. nov., isolated from marine sediment.</title>
        <authorList>
            <person name="Bo J."/>
            <person name="Wang S."/>
            <person name="Song X."/>
            <person name="Du Z."/>
        </authorList>
    </citation>
    <scope>NUCLEOTIDE SEQUENCE</scope>
    <source>
        <strain evidence="6">S1109L</strain>
    </source>
</reference>
<accession>A0A934HMJ7</accession>
<dbReference type="PANTHER" id="PTHR41286:SF1">
    <property type="entry name" value="HNH NUCLEASE YAJD-RELATED"/>
    <property type="match status" value="1"/>
</dbReference>
<evidence type="ECO:0000259" key="5">
    <source>
        <dbReference type="SMART" id="SM00507"/>
    </source>
</evidence>
<dbReference type="GO" id="GO:0005829">
    <property type="term" value="C:cytosol"/>
    <property type="evidence" value="ECO:0007669"/>
    <property type="project" value="TreeGrafter"/>
</dbReference>
<gene>
    <name evidence="6" type="ORF">JAO82_00445</name>
</gene>
<dbReference type="PANTHER" id="PTHR41286">
    <property type="entry name" value="HNH NUCLEASE YAJD-RELATED"/>
    <property type="match status" value="1"/>
</dbReference>
<evidence type="ECO:0000256" key="2">
    <source>
        <dbReference type="ARBA" id="ARBA00022801"/>
    </source>
</evidence>
<keyword evidence="6" id="KW-0255">Endonuclease</keyword>
<dbReference type="Proteomes" id="UP000613255">
    <property type="component" value="Unassembled WGS sequence"/>
</dbReference>
<dbReference type="GO" id="GO:0008270">
    <property type="term" value="F:zinc ion binding"/>
    <property type="evidence" value="ECO:0007669"/>
    <property type="project" value="InterPro"/>
</dbReference>
<protein>
    <recommendedName>
        <fullName evidence="4">Putative HNH nuclease YajD</fullName>
    </recommendedName>
</protein>
<dbReference type="RefSeq" id="WP_198684366.1">
    <property type="nucleotide sequence ID" value="NZ_JAEIJD010000001.1"/>
</dbReference>
<dbReference type="GO" id="GO:0016787">
    <property type="term" value="F:hydrolase activity"/>
    <property type="evidence" value="ECO:0007669"/>
    <property type="project" value="UniProtKB-KW"/>
</dbReference>
<dbReference type="SMART" id="SM00507">
    <property type="entry name" value="HNHc"/>
    <property type="match status" value="1"/>
</dbReference>
<keyword evidence="7" id="KW-1185">Reference proteome</keyword>
<dbReference type="CDD" id="cd00085">
    <property type="entry name" value="HNHc"/>
    <property type="match status" value="1"/>
</dbReference>
<name>A0A934HMJ7_9RHOB</name>
<dbReference type="Gene3D" id="1.10.30.50">
    <property type="match status" value="1"/>
</dbReference>
<organism evidence="6 7">
    <name type="scientific">Pontibaca salina</name>
    <dbReference type="NCBI Taxonomy" id="2795731"/>
    <lineage>
        <taxon>Bacteria</taxon>
        <taxon>Pseudomonadati</taxon>
        <taxon>Pseudomonadota</taxon>
        <taxon>Alphaproteobacteria</taxon>
        <taxon>Rhodobacterales</taxon>
        <taxon>Roseobacteraceae</taxon>
        <taxon>Pontibaca</taxon>
    </lineage>
</organism>
<evidence type="ECO:0000313" key="6">
    <source>
        <dbReference type="EMBL" id="MBI6628337.1"/>
    </source>
</evidence>
<evidence type="ECO:0000256" key="3">
    <source>
        <dbReference type="ARBA" id="ARBA00038412"/>
    </source>
</evidence>
<dbReference type="InterPro" id="IPR002711">
    <property type="entry name" value="HNH"/>
</dbReference>
<dbReference type="Pfam" id="PF01844">
    <property type="entry name" value="HNH"/>
    <property type="match status" value="1"/>
</dbReference>
<keyword evidence="2" id="KW-0378">Hydrolase</keyword>
<comment type="similarity">
    <text evidence="3">Belongs to the HNH nuclease family.</text>
</comment>
<sequence>MRRKLCATAGCEDVALSGLSHCELHEEQRQAKLAASRAKAQTSPAAAQARRLYADPRWVSASRRFLRRHPLCADCGELGAVEPATQVDHIIRHRGDRKLFWDKSNWQALCQRCHSRKTAREVFHGA</sequence>
<dbReference type="GO" id="GO:0004519">
    <property type="term" value="F:endonuclease activity"/>
    <property type="evidence" value="ECO:0007669"/>
    <property type="project" value="UniProtKB-KW"/>
</dbReference>